<gene>
    <name evidence="2" type="ORF">FAZ21_12225</name>
</gene>
<feature type="signal peptide" evidence="1">
    <location>
        <begin position="1"/>
        <end position="21"/>
    </location>
</feature>
<dbReference type="SUPFAM" id="SSF159501">
    <property type="entry name" value="EreA/ChaN-like"/>
    <property type="match status" value="1"/>
</dbReference>
<organism evidence="2 3">
    <name type="scientific">Chitiniphilus eburneus</name>
    <dbReference type="NCBI Taxonomy" id="2571148"/>
    <lineage>
        <taxon>Bacteria</taxon>
        <taxon>Pseudomonadati</taxon>
        <taxon>Pseudomonadota</taxon>
        <taxon>Betaproteobacteria</taxon>
        <taxon>Neisseriales</taxon>
        <taxon>Chitinibacteraceae</taxon>
        <taxon>Chitiniphilus</taxon>
    </lineage>
</organism>
<evidence type="ECO:0000313" key="2">
    <source>
        <dbReference type="EMBL" id="TJZ72978.1"/>
    </source>
</evidence>
<evidence type="ECO:0000256" key="1">
    <source>
        <dbReference type="SAM" id="SignalP"/>
    </source>
</evidence>
<name>A0A4V5MQM0_9NEIS</name>
<feature type="chain" id="PRO_5020487331" evidence="1">
    <location>
        <begin position="22"/>
        <end position="426"/>
    </location>
</feature>
<sequence>MKIAKMLVVSLGMSVPLLVSCGGGGDGGADQGEALRSVVAVNGNALASTDFSATDSSDLAAFGNAVGDARIVFLNESVHGEGATLTLMARLVKYLHEEKQFDVLLFESGIYDVARMKEKHDVDGMSYTDSSAGRIFYLTSRTPEGRKVFEYLDQTQSTANPLALAGTDIMMGGVESTGHALSQLQMLLTLRNSTILQSPDWSSFLSVGQKVVNVPEGSKKPDGYAAFIRVSTSLKAELCVDNGGAPAKYDFTDLGLWCRVVQSLSAGGGYLWNKAPANDWDQRDIAAAGNAAWLLEGPFKGKKAIFWTHSFHGLATSTMPAHNTAHELAARYPGQIHTTQISVGKMSVNDKLAKTTLESYLDQGGTARYLAYPGDADGQKALAGVSIKEYGLFDTLPNHFGAAYQSLFYVPLGWGVTPDFTKYPAL</sequence>
<evidence type="ECO:0000313" key="3">
    <source>
        <dbReference type="Proteomes" id="UP000310016"/>
    </source>
</evidence>
<protein>
    <submittedName>
        <fullName evidence="2">Erythromycin esterase family protein</fullName>
    </submittedName>
</protein>
<reference evidence="2 3" key="1">
    <citation type="submission" date="2019-04" db="EMBL/GenBank/DDBJ databases">
        <title>Chitiniphilus eburnea sp. nov., a novel chitinolytic bacterium isolated from aquaculture sludge.</title>
        <authorList>
            <person name="Sheng M."/>
        </authorList>
    </citation>
    <scope>NUCLEOTIDE SEQUENCE [LARGE SCALE GENOMIC DNA]</scope>
    <source>
        <strain evidence="2 3">HX-2-15</strain>
    </source>
</reference>
<keyword evidence="1" id="KW-0732">Signal</keyword>
<dbReference type="PROSITE" id="PS51257">
    <property type="entry name" value="PROKAR_LIPOPROTEIN"/>
    <property type="match status" value="1"/>
</dbReference>
<accession>A0A4V5MQM0</accession>
<keyword evidence="3" id="KW-1185">Reference proteome</keyword>
<dbReference type="RefSeq" id="WP_136773723.1">
    <property type="nucleotide sequence ID" value="NZ_SUMF01000013.1"/>
</dbReference>
<comment type="caution">
    <text evidence="2">The sequence shown here is derived from an EMBL/GenBank/DDBJ whole genome shotgun (WGS) entry which is preliminary data.</text>
</comment>
<dbReference type="OrthoDB" id="9810066at2"/>
<proteinExistence type="predicted"/>
<dbReference type="Proteomes" id="UP000310016">
    <property type="component" value="Unassembled WGS sequence"/>
</dbReference>
<dbReference type="AlphaFoldDB" id="A0A4V5MQM0"/>
<dbReference type="Gene3D" id="3.40.1660.10">
    <property type="entry name" value="EreA-like (biosynthetic domain)"/>
    <property type="match status" value="1"/>
</dbReference>
<dbReference type="EMBL" id="SUMF01000013">
    <property type="protein sequence ID" value="TJZ72978.1"/>
    <property type="molecule type" value="Genomic_DNA"/>
</dbReference>